<dbReference type="PROSITE" id="PS50043">
    <property type="entry name" value="HTH_LUXR_2"/>
    <property type="match status" value="1"/>
</dbReference>
<dbReference type="InterPro" id="IPR011006">
    <property type="entry name" value="CheY-like_superfamily"/>
</dbReference>
<dbReference type="InterPro" id="IPR000792">
    <property type="entry name" value="Tscrpt_reg_LuxR_C"/>
</dbReference>
<dbReference type="EMBL" id="CP123386">
    <property type="protein sequence ID" value="XCC96980.1"/>
    <property type="molecule type" value="Genomic_DNA"/>
</dbReference>
<protein>
    <submittedName>
        <fullName evidence="2">Response regulator transcription factor</fullName>
    </submittedName>
</protein>
<keyword evidence="2" id="KW-0614">Plasmid</keyword>
<reference evidence="2" key="1">
    <citation type="submission" date="2023-02" db="EMBL/GenBank/DDBJ databases">
        <title>Description and genomic characterization of Salipiger bruguierae sp. nov., isolated from the sediment of mangrove plant Bruguiera sexangula.</title>
        <authorList>
            <person name="Long M."/>
        </authorList>
    </citation>
    <scope>NUCLEOTIDE SEQUENCE</scope>
    <source>
        <strain evidence="2">H15</strain>
        <plasmid evidence="2">unnamed1</plasmid>
    </source>
</reference>
<dbReference type="GO" id="GO:0006355">
    <property type="term" value="P:regulation of DNA-templated transcription"/>
    <property type="evidence" value="ECO:0007669"/>
    <property type="project" value="InterPro"/>
</dbReference>
<dbReference type="InterPro" id="IPR016032">
    <property type="entry name" value="Sig_transdc_resp-reg_C-effctor"/>
</dbReference>
<dbReference type="SMART" id="SM00421">
    <property type="entry name" value="HTH_LUXR"/>
    <property type="match status" value="1"/>
</dbReference>
<dbReference type="Pfam" id="PF00196">
    <property type="entry name" value="GerE"/>
    <property type="match status" value="1"/>
</dbReference>
<dbReference type="PROSITE" id="PS00622">
    <property type="entry name" value="HTH_LUXR_1"/>
    <property type="match status" value="1"/>
</dbReference>
<geneLocation type="plasmid" evidence="2">
    <name>unnamed1</name>
</geneLocation>
<dbReference type="Gene3D" id="3.40.50.2300">
    <property type="match status" value="1"/>
</dbReference>
<evidence type="ECO:0000259" key="1">
    <source>
        <dbReference type="PROSITE" id="PS50043"/>
    </source>
</evidence>
<organism evidence="2">
    <name type="scientific">Alloyangia sp. H15</name>
    <dbReference type="NCBI Taxonomy" id="3029062"/>
    <lineage>
        <taxon>Bacteria</taxon>
        <taxon>Pseudomonadati</taxon>
        <taxon>Pseudomonadota</taxon>
        <taxon>Alphaproteobacteria</taxon>
        <taxon>Rhodobacterales</taxon>
        <taxon>Roseobacteraceae</taxon>
        <taxon>Alloyangia</taxon>
    </lineage>
</organism>
<sequence>MTISMISRHALEQELLGALLENSFPGADIRMFRTVEEWEQAEEANVEEEAVLYNIGDAPLDAGEVRQGLRDFIARAGERRVIVLARDDDMMATCAAIKCGAASYIPPSAGASELIAALRGSSSNSVVLPRRSMLAMCAALTEARHERPGLERYFTERQLAVACALQRGAANKTIAFELGLCESTVKVHIRNIMRKLNATNRTQAASRLNELANGTAELDQFPET</sequence>
<dbReference type="SUPFAM" id="SSF52172">
    <property type="entry name" value="CheY-like"/>
    <property type="match status" value="1"/>
</dbReference>
<dbReference type="GO" id="GO:0003677">
    <property type="term" value="F:DNA binding"/>
    <property type="evidence" value="ECO:0007669"/>
    <property type="project" value="InterPro"/>
</dbReference>
<dbReference type="SUPFAM" id="SSF46894">
    <property type="entry name" value="C-terminal effector domain of the bipartite response regulators"/>
    <property type="match status" value="1"/>
</dbReference>
<dbReference type="InterPro" id="IPR051015">
    <property type="entry name" value="EvgA-like"/>
</dbReference>
<feature type="domain" description="HTH luxR-type" evidence="1">
    <location>
        <begin position="147"/>
        <end position="212"/>
    </location>
</feature>
<dbReference type="PRINTS" id="PR00038">
    <property type="entry name" value="HTHLUXR"/>
</dbReference>
<proteinExistence type="predicted"/>
<gene>
    <name evidence="2" type="ORF">PVT71_23105</name>
</gene>
<accession>A0AAU8AQ44</accession>
<evidence type="ECO:0000313" key="2">
    <source>
        <dbReference type="EMBL" id="XCC96980.1"/>
    </source>
</evidence>
<dbReference type="PANTHER" id="PTHR45566:SF1">
    <property type="entry name" value="HTH-TYPE TRANSCRIPTIONAL REGULATOR YHJB-RELATED"/>
    <property type="match status" value="1"/>
</dbReference>
<name>A0AAU8AQ44_9RHOB</name>
<dbReference type="RefSeq" id="WP_353475871.1">
    <property type="nucleotide sequence ID" value="NZ_CP123386.1"/>
</dbReference>
<dbReference type="PANTHER" id="PTHR45566">
    <property type="entry name" value="HTH-TYPE TRANSCRIPTIONAL REGULATOR YHJB-RELATED"/>
    <property type="match status" value="1"/>
</dbReference>
<dbReference type="AlphaFoldDB" id="A0AAU8AQ44"/>
<dbReference type="CDD" id="cd06170">
    <property type="entry name" value="LuxR_C_like"/>
    <property type="match status" value="1"/>
</dbReference>